<comment type="caution">
    <text evidence="1">The sequence shown here is derived from an EMBL/GenBank/DDBJ whole genome shotgun (WGS) entry which is preliminary data.</text>
</comment>
<gene>
    <name evidence="1" type="ORF">UW55_C0005G0034</name>
</gene>
<protein>
    <submittedName>
        <fullName evidence="1">Uncharacterized protein</fullName>
    </submittedName>
</protein>
<dbReference type="EMBL" id="LCIT01000005">
    <property type="protein sequence ID" value="KKT63319.1"/>
    <property type="molecule type" value="Genomic_DNA"/>
</dbReference>
<reference evidence="1 2" key="1">
    <citation type="journal article" date="2015" name="Nature">
        <title>rRNA introns, odd ribosomes, and small enigmatic genomes across a large radiation of phyla.</title>
        <authorList>
            <person name="Brown C.T."/>
            <person name="Hug L.A."/>
            <person name="Thomas B.C."/>
            <person name="Sharon I."/>
            <person name="Castelle C.J."/>
            <person name="Singh A."/>
            <person name="Wilkins M.J."/>
            <person name="Williams K.H."/>
            <person name="Banfield J.F."/>
        </authorList>
    </citation>
    <scope>NUCLEOTIDE SEQUENCE [LARGE SCALE GENOMIC DNA]</scope>
</reference>
<proteinExistence type="predicted"/>
<organism evidence="1 2">
    <name type="scientific">Candidatus Giovannonibacteria bacterium GW2011_GWA2_44_26</name>
    <dbReference type="NCBI Taxonomy" id="1618648"/>
    <lineage>
        <taxon>Bacteria</taxon>
        <taxon>Candidatus Giovannoniibacteriota</taxon>
    </lineage>
</organism>
<evidence type="ECO:0000313" key="1">
    <source>
        <dbReference type="EMBL" id="KKT63319.1"/>
    </source>
</evidence>
<dbReference type="AlphaFoldDB" id="A0A0G1LUD0"/>
<sequence length="134" mass="14787">MVQEAVNEEIKWLEERLEAKKKELAVGGVEGPEKEMVREVIKDVSLEKTPPPTGPHGAVVAVSDDAAQKTAYALKEKEHRQIIEGLISLAFAQGLAIAVKAANHLKNPHLLDEFHDALADKYYEKLLAARKLKA</sequence>
<dbReference type="Proteomes" id="UP000033945">
    <property type="component" value="Unassembled WGS sequence"/>
</dbReference>
<evidence type="ECO:0000313" key="2">
    <source>
        <dbReference type="Proteomes" id="UP000033945"/>
    </source>
</evidence>
<name>A0A0G1LUD0_9BACT</name>
<accession>A0A0G1LUD0</accession>